<dbReference type="SMART" id="SM01130">
    <property type="entry name" value="DHDPS"/>
    <property type="match status" value="1"/>
</dbReference>
<evidence type="ECO:0000256" key="4">
    <source>
        <dbReference type="PIRSR" id="PIRSR001365-1"/>
    </source>
</evidence>
<proteinExistence type="inferred from homology"/>
<dbReference type="PIRSF" id="PIRSF001365">
    <property type="entry name" value="DHDPS"/>
    <property type="match status" value="1"/>
</dbReference>
<organism evidence="5 6">
    <name type="scientific">Actinomadura physcomitrii</name>
    <dbReference type="NCBI Taxonomy" id="2650748"/>
    <lineage>
        <taxon>Bacteria</taxon>
        <taxon>Bacillati</taxon>
        <taxon>Actinomycetota</taxon>
        <taxon>Actinomycetes</taxon>
        <taxon>Streptosporangiales</taxon>
        <taxon>Thermomonosporaceae</taxon>
        <taxon>Actinomadura</taxon>
    </lineage>
</organism>
<dbReference type="InterPro" id="IPR013785">
    <property type="entry name" value="Aldolase_TIM"/>
</dbReference>
<protein>
    <submittedName>
        <fullName evidence="5">Dihydrodipicolinate synthase family protein</fullName>
    </submittedName>
</protein>
<comment type="similarity">
    <text evidence="1 3">Belongs to the DapA family.</text>
</comment>
<keyword evidence="2 3" id="KW-0456">Lyase</keyword>
<keyword evidence="6" id="KW-1185">Reference proteome</keyword>
<dbReference type="RefSeq" id="WP_151596159.1">
    <property type="nucleotide sequence ID" value="NZ_WBMS02000020.1"/>
</dbReference>
<feature type="active site" description="Schiff-base intermediate with substrate" evidence="4">
    <location>
        <position position="170"/>
    </location>
</feature>
<dbReference type="PANTHER" id="PTHR12128:SF66">
    <property type="entry name" value="4-HYDROXY-2-OXOGLUTARATE ALDOLASE, MITOCHONDRIAL"/>
    <property type="match status" value="1"/>
</dbReference>
<name>A0A6I4MHY4_9ACTN</name>
<dbReference type="Gene3D" id="3.20.20.70">
    <property type="entry name" value="Aldolase class I"/>
    <property type="match status" value="1"/>
</dbReference>
<dbReference type="SUPFAM" id="SSF51569">
    <property type="entry name" value="Aldolase"/>
    <property type="match status" value="1"/>
</dbReference>
<comment type="caution">
    <text evidence="5">The sequence shown here is derived from an EMBL/GenBank/DDBJ whole genome shotgun (WGS) entry which is preliminary data.</text>
</comment>
<evidence type="ECO:0000256" key="2">
    <source>
        <dbReference type="ARBA" id="ARBA00023239"/>
    </source>
</evidence>
<dbReference type="PANTHER" id="PTHR12128">
    <property type="entry name" value="DIHYDRODIPICOLINATE SYNTHASE"/>
    <property type="match status" value="1"/>
</dbReference>
<dbReference type="EMBL" id="WBMS02000020">
    <property type="protein sequence ID" value="MWA03627.1"/>
    <property type="molecule type" value="Genomic_DNA"/>
</dbReference>
<sequence length="309" mass="33230">MKPLRRDTLQGVWCTALLPIDADEAIDYGRLTDDLDHLVELRPHGVYVNGSAGEFVTLAEDEFDRIASLTAERCEAAGIPFQIGASHPSGQTALRLIERANTYAPSAIQITLPDWLPLSGHETVAAVTRMHDLAAPTPIVLYNPPHAKTQISPSLYGTLAGRLPRLIGIKVAGGDADWHARMRAAAPGPAIFVAGHRLAREAPLGARGAYSNVACLSPAGALRWYDAIIEDPAASADLDVRVQRFFTEIVRPLQARGLGVSAVDKLLAAAGGWSKAGTRVRWPHDSAPDESVRKVRTYVAEHLPELRAG</sequence>
<dbReference type="Pfam" id="PF00701">
    <property type="entry name" value="DHDPS"/>
    <property type="match status" value="1"/>
</dbReference>
<dbReference type="AlphaFoldDB" id="A0A6I4MHY4"/>
<evidence type="ECO:0000313" key="6">
    <source>
        <dbReference type="Proteomes" id="UP000462055"/>
    </source>
</evidence>
<evidence type="ECO:0000313" key="5">
    <source>
        <dbReference type="EMBL" id="MWA03627.1"/>
    </source>
</evidence>
<dbReference type="Proteomes" id="UP000462055">
    <property type="component" value="Unassembled WGS sequence"/>
</dbReference>
<dbReference type="CDD" id="cd00408">
    <property type="entry name" value="DHDPS-like"/>
    <property type="match status" value="1"/>
</dbReference>
<evidence type="ECO:0000256" key="3">
    <source>
        <dbReference type="PIRNR" id="PIRNR001365"/>
    </source>
</evidence>
<feature type="active site" description="Proton donor/acceptor" evidence="4">
    <location>
        <position position="142"/>
    </location>
</feature>
<dbReference type="GO" id="GO:0008840">
    <property type="term" value="F:4-hydroxy-tetrahydrodipicolinate synthase activity"/>
    <property type="evidence" value="ECO:0007669"/>
    <property type="project" value="TreeGrafter"/>
</dbReference>
<gene>
    <name evidence="5" type="ORF">F8568_025225</name>
</gene>
<dbReference type="InterPro" id="IPR002220">
    <property type="entry name" value="DapA-like"/>
</dbReference>
<accession>A0A6I4MHY4</accession>
<evidence type="ECO:0000256" key="1">
    <source>
        <dbReference type="ARBA" id="ARBA00007592"/>
    </source>
</evidence>
<reference evidence="5" key="1">
    <citation type="submission" date="2019-12" db="EMBL/GenBank/DDBJ databases">
        <title>Actinomadura physcomitrii sp. nov., a novel actinomycete isolated from moss [Physcomitrium sphaericum (Ludw) Fuernr].</title>
        <authorList>
            <person name="Zhuang X."/>
        </authorList>
    </citation>
    <scope>NUCLEOTIDE SEQUENCE [LARGE SCALE GENOMIC DNA]</scope>
    <source>
        <strain evidence="5">LD22</strain>
    </source>
</reference>